<reference evidence="1" key="1">
    <citation type="submission" date="2022-06" db="EMBL/GenBank/DDBJ databases">
        <title>Uncovering the hologenomic basis of an extraordinary plant invasion.</title>
        <authorList>
            <person name="Bieker V.C."/>
            <person name="Martin M.D."/>
            <person name="Gilbert T."/>
            <person name="Hodgins K."/>
            <person name="Battlay P."/>
            <person name="Petersen B."/>
            <person name="Wilson J."/>
        </authorList>
    </citation>
    <scope>NUCLEOTIDE SEQUENCE</scope>
    <source>
        <strain evidence="1">AA19_3_7</strain>
        <tissue evidence="1">Leaf</tissue>
    </source>
</reference>
<dbReference type="PANTHER" id="PTHR34190:SF10">
    <property type="entry name" value="TERNARY COMPLEX FACTOR MIP1 LEUCINE-ZIPPER DOMAIN-CONTAINING PROTEIN"/>
    <property type="match status" value="1"/>
</dbReference>
<dbReference type="EMBL" id="JAMZMK010011277">
    <property type="protein sequence ID" value="KAI7728023.1"/>
    <property type="molecule type" value="Genomic_DNA"/>
</dbReference>
<name>A0AAD5G5C1_AMBAR</name>
<gene>
    <name evidence="1" type="ORF">M8C21_006090</name>
</gene>
<dbReference type="Proteomes" id="UP001206925">
    <property type="component" value="Unassembled WGS sequence"/>
</dbReference>
<dbReference type="PANTHER" id="PTHR34190">
    <property type="entry name" value="EXPRESSED PROTEIN"/>
    <property type="match status" value="1"/>
</dbReference>
<sequence>MKIINSMEPTLPVLPRLDRLDRLLELLEEKHGKQKMFGSTTMATHDDDNDDHKDKIVDHPYCKTMSSALDDVHYKGTLIDRLEMLESRVLKLSLEMEEGSTSRSSSSTAYATKVKIFRSYIDLIFS</sequence>
<organism evidence="1 2">
    <name type="scientific">Ambrosia artemisiifolia</name>
    <name type="common">Common ragweed</name>
    <dbReference type="NCBI Taxonomy" id="4212"/>
    <lineage>
        <taxon>Eukaryota</taxon>
        <taxon>Viridiplantae</taxon>
        <taxon>Streptophyta</taxon>
        <taxon>Embryophyta</taxon>
        <taxon>Tracheophyta</taxon>
        <taxon>Spermatophyta</taxon>
        <taxon>Magnoliopsida</taxon>
        <taxon>eudicotyledons</taxon>
        <taxon>Gunneridae</taxon>
        <taxon>Pentapetalae</taxon>
        <taxon>asterids</taxon>
        <taxon>campanulids</taxon>
        <taxon>Asterales</taxon>
        <taxon>Asteraceae</taxon>
        <taxon>Asteroideae</taxon>
        <taxon>Heliantheae alliance</taxon>
        <taxon>Heliantheae</taxon>
        <taxon>Ambrosia</taxon>
    </lineage>
</organism>
<evidence type="ECO:0000313" key="2">
    <source>
        <dbReference type="Proteomes" id="UP001206925"/>
    </source>
</evidence>
<dbReference type="AlphaFoldDB" id="A0AAD5G5C1"/>
<evidence type="ECO:0000313" key="1">
    <source>
        <dbReference type="EMBL" id="KAI7728023.1"/>
    </source>
</evidence>
<keyword evidence="2" id="KW-1185">Reference proteome</keyword>
<proteinExistence type="predicted"/>
<protein>
    <submittedName>
        <fullName evidence="1">Uncharacterized protein</fullName>
    </submittedName>
</protein>
<accession>A0AAD5G5C1</accession>
<comment type="caution">
    <text evidence="1">The sequence shown here is derived from an EMBL/GenBank/DDBJ whole genome shotgun (WGS) entry which is preliminary data.</text>
</comment>